<dbReference type="OrthoDB" id="266313at2"/>
<gene>
    <name evidence="2" type="ORF">SAMN05421508_101488</name>
</gene>
<dbReference type="EMBL" id="OCNJ01000001">
    <property type="protein sequence ID" value="SOD90247.1"/>
    <property type="molecule type" value="Genomic_DNA"/>
</dbReference>
<dbReference type="SUPFAM" id="SSF55785">
    <property type="entry name" value="PYP-like sensor domain (PAS domain)"/>
    <property type="match status" value="1"/>
</dbReference>
<protein>
    <submittedName>
        <fullName evidence="2">PAS domain S-box-containing protein</fullName>
    </submittedName>
</protein>
<dbReference type="NCBIfam" id="TIGR00229">
    <property type="entry name" value="sensory_box"/>
    <property type="match status" value="1"/>
</dbReference>
<accession>A0A286G3V4</accession>
<proteinExistence type="predicted"/>
<dbReference type="InterPro" id="IPR000014">
    <property type="entry name" value="PAS"/>
</dbReference>
<feature type="domain" description="PAS" evidence="1">
    <location>
        <begin position="25"/>
        <end position="60"/>
    </location>
</feature>
<dbReference type="InterPro" id="IPR013655">
    <property type="entry name" value="PAS_fold_3"/>
</dbReference>
<dbReference type="InterPro" id="IPR035965">
    <property type="entry name" value="PAS-like_dom_sf"/>
</dbReference>
<keyword evidence="3" id="KW-1185">Reference proteome</keyword>
<dbReference type="RefSeq" id="WP_097277374.1">
    <property type="nucleotide sequence ID" value="NZ_OCNJ01000001.1"/>
</dbReference>
<dbReference type="PROSITE" id="PS50112">
    <property type="entry name" value="PAS"/>
    <property type="match status" value="1"/>
</dbReference>
<dbReference type="Gene3D" id="3.30.450.20">
    <property type="entry name" value="PAS domain"/>
    <property type="match status" value="1"/>
</dbReference>
<dbReference type="AlphaFoldDB" id="A0A286G3V4"/>
<organism evidence="2 3">
    <name type="scientific">Caenispirillum bisanense</name>
    <dbReference type="NCBI Taxonomy" id="414052"/>
    <lineage>
        <taxon>Bacteria</taxon>
        <taxon>Pseudomonadati</taxon>
        <taxon>Pseudomonadota</taxon>
        <taxon>Alphaproteobacteria</taxon>
        <taxon>Rhodospirillales</taxon>
        <taxon>Novispirillaceae</taxon>
        <taxon>Caenispirillum</taxon>
    </lineage>
</organism>
<dbReference type="Pfam" id="PF08447">
    <property type="entry name" value="PAS_3"/>
    <property type="match status" value="1"/>
</dbReference>
<evidence type="ECO:0000313" key="3">
    <source>
        <dbReference type="Proteomes" id="UP000219621"/>
    </source>
</evidence>
<reference evidence="2 3" key="1">
    <citation type="submission" date="2017-09" db="EMBL/GenBank/DDBJ databases">
        <authorList>
            <person name="Ehlers B."/>
            <person name="Leendertz F.H."/>
        </authorList>
    </citation>
    <scope>NUCLEOTIDE SEQUENCE [LARGE SCALE GENOMIC DNA]</scope>
    <source>
        <strain evidence="2 3">USBA 140</strain>
    </source>
</reference>
<dbReference type="Proteomes" id="UP000219621">
    <property type="component" value="Unassembled WGS sequence"/>
</dbReference>
<dbReference type="CDD" id="cd00130">
    <property type="entry name" value="PAS"/>
    <property type="match status" value="1"/>
</dbReference>
<name>A0A286G3V4_9PROT</name>
<evidence type="ECO:0000259" key="1">
    <source>
        <dbReference type="PROSITE" id="PS50112"/>
    </source>
</evidence>
<sequence>MVRTAAAADEEIRFDPDEIIVSKTDRTGRITYGNSVFVRVSGYDRGELIGQPHSILRHDDMPRCVFKLLWDEIAAGTEVFAYVKNRAKSGAYYWAFAHVTPNFGTDGQIDGYHSSRRVPDRRIVESKIIPLYDRLLTIERRAADRKQGLKDSFGALQHLLKEKGVDYNEFVFSL</sequence>
<evidence type="ECO:0000313" key="2">
    <source>
        <dbReference type="EMBL" id="SOD90247.1"/>
    </source>
</evidence>